<dbReference type="Proteomes" id="UP001320702">
    <property type="component" value="Unassembled WGS sequence"/>
</dbReference>
<dbReference type="RefSeq" id="WP_260276008.1">
    <property type="nucleotide sequence ID" value="NZ_JANAVZ010000002.1"/>
</dbReference>
<keyword evidence="1" id="KW-0732">Signal</keyword>
<organism evidence="2 3">
    <name type="scientific">Paracoccus maritimus</name>
    <dbReference type="NCBI Taxonomy" id="2933292"/>
    <lineage>
        <taxon>Bacteria</taxon>
        <taxon>Pseudomonadati</taxon>
        <taxon>Pseudomonadota</taxon>
        <taxon>Alphaproteobacteria</taxon>
        <taxon>Rhodobacterales</taxon>
        <taxon>Paracoccaceae</taxon>
        <taxon>Paracoccus</taxon>
    </lineage>
</organism>
<gene>
    <name evidence="2" type="ORF">MU516_04530</name>
</gene>
<comment type="caution">
    <text evidence="2">The sequence shown here is derived from an EMBL/GenBank/DDBJ whole genome shotgun (WGS) entry which is preliminary data.</text>
</comment>
<proteinExistence type="predicted"/>
<evidence type="ECO:0000256" key="1">
    <source>
        <dbReference type="SAM" id="SignalP"/>
    </source>
</evidence>
<sequence length="82" mass="8814">MKRFAIVLTALGLAAGAAQAAGFDQPHNSPVRPFTAEQTAQVRADEVLSPRELNQRDIAPDAVIEVTSFPSSDRIDPPSRND</sequence>
<keyword evidence="3" id="KW-1185">Reference proteome</keyword>
<protein>
    <recommendedName>
        <fullName evidence="4">DUF4148 domain-containing protein</fullName>
    </recommendedName>
</protein>
<evidence type="ECO:0008006" key="4">
    <source>
        <dbReference type="Google" id="ProtNLM"/>
    </source>
</evidence>
<name>A0ABT2K8F6_9RHOB</name>
<feature type="signal peptide" evidence="1">
    <location>
        <begin position="1"/>
        <end position="20"/>
    </location>
</feature>
<dbReference type="EMBL" id="JANAVZ010000002">
    <property type="protein sequence ID" value="MCT4332135.1"/>
    <property type="molecule type" value="Genomic_DNA"/>
</dbReference>
<evidence type="ECO:0000313" key="2">
    <source>
        <dbReference type="EMBL" id="MCT4332135.1"/>
    </source>
</evidence>
<evidence type="ECO:0000313" key="3">
    <source>
        <dbReference type="Proteomes" id="UP001320702"/>
    </source>
</evidence>
<reference evidence="2 3" key="1">
    <citation type="submission" date="2022-04" db="EMBL/GenBank/DDBJ databases">
        <title>Paracoccus sp. YLB-12 draft genome sequence.</title>
        <authorList>
            <person name="Yu L."/>
        </authorList>
    </citation>
    <scope>NUCLEOTIDE SEQUENCE [LARGE SCALE GENOMIC DNA]</scope>
    <source>
        <strain evidence="2 3">YLB-12</strain>
    </source>
</reference>
<feature type="chain" id="PRO_5046546787" description="DUF4148 domain-containing protein" evidence="1">
    <location>
        <begin position="21"/>
        <end position="82"/>
    </location>
</feature>
<accession>A0ABT2K8F6</accession>